<keyword evidence="2" id="KW-0732">Signal</keyword>
<feature type="signal peptide" evidence="2">
    <location>
        <begin position="1"/>
        <end position="19"/>
    </location>
</feature>
<dbReference type="Proteomes" id="UP001589867">
    <property type="component" value="Unassembled WGS sequence"/>
</dbReference>
<feature type="domain" description="DUF305" evidence="3">
    <location>
        <begin position="57"/>
        <end position="202"/>
    </location>
</feature>
<proteinExistence type="predicted"/>
<dbReference type="PANTHER" id="PTHR36933:SF1">
    <property type="entry name" value="SLL0788 PROTEIN"/>
    <property type="match status" value="1"/>
</dbReference>
<dbReference type="Gene3D" id="1.20.1260.10">
    <property type="match status" value="1"/>
</dbReference>
<sequence>MRRTLVLATAALLAVAACGGPSGDPPRSAEPTGAAPAATSAAAPLPDTVDSERNATDVMYLQMTLAHHEPTAALLDLGRTKATRDDVRGLAGDLATAIAAETRTITGWLEGWGEPLVSDAHPDAHAAHGGLPVLGDKEIAELGRMGAEGFDTAFLNMLIGHQHGAAELARMEAASGQNPQVKALAARTDEAVRAQIQQLLRMVAG</sequence>
<feature type="compositionally biased region" description="Low complexity" evidence="1">
    <location>
        <begin position="29"/>
        <end position="48"/>
    </location>
</feature>
<gene>
    <name evidence="4" type="ORF">ACFFIA_14065</name>
</gene>
<dbReference type="RefSeq" id="WP_377250820.1">
    <property type="nucleotide sequence ID" value="NZ_JBHLUH010000021.1"/>
</dbReference>
<accession>A0ABV6M2A5</accession>
<dbReference type="InterPro" id="IPR005183">
    <property type="entry name" value="DUF305_CopM-like"/>
</dbReference>
<evidence type="ECO:0000256" key="1">
    <source>
        <dbReference type="SAM" id="MobiDB-lite"/>
    </source>
</evidence>
<dbReference type="InterPro" id="IPR012347">
    <property type="entry name" value="Ferritin-like"/>
</dbReference>
<comment type="caution">
    <text evidence="4">The sequence shown here is derived from an EMBL/GenBank/DDBJ whole genome shotgun (WGS) entry which is preliminary data.</text>
</comment>
<name>A0ABV6M2A5_9ACTN</name>
<reference evidence="4 5" key="1">
    <citation type="submission" date="2024-09" db="EMBL/GenBank/DDBJ databases">
        <authorList>
            <person name="Sun Q."/>
            <person name="Mori K."/>
        </authorList>
    </citation>
    <scope>NUCLEOTIDE SEQUENCE [LARGE SCALE GENOMIC DNA]</scope>
    <source>
        <strain evidence="4 5">TBRC 3947</strain>
    </source>
</reference>
<evidence type="ECO:0000313" key="4">
    <source>
        <dbReference type="EMBL" id="MFC0528788.1"/>
    </source>
</evidence>
<feature type="chain" id="PRO_5047105882" evidence="2">
    <location>
        <begin position="20"/>
        <end position="205"/>
    </location>
</feature>
<feature type="region of interest" description="Disordered" evidence="1">
    <location>
        <begin position="19"/>
        <end position="49"/>
    </location>
</feature>
<organism evidence="4 5">
    <name type="scientific">Phytohabitans kaempferiae</name>
    <dbReference type="NCBI Taxonomy" id="1620943"/>
    <lineage>
        <taxon>Bacteria</taxon>
        <taxon>Bacillati</taxon>
        <taxon>Actinomycetota</taxon>
        <taxon>Actinomycetes</taxon>
        <taxon>Micromonosporales</taxon>
        <taxon>Micromonosporaceae</taxon>
    </lineage>
</organism>
<protein>
    <submittedName>
        <fullName evidence="4">DUF305 domain-containing protein</fullName>
    </submittedName>
</protein>
<evidence type="ECO:0000256" key="2">
    <source>
        <dbReference type="SAM" id="SignalP"/>
    </source>
</evidence>
<dbReference type="PROSITE" id="PS51257">
    <property type="entry name" value="PROKAR_LIPOPROTEIN"/>
    <property type="match status" value="1"/>
</dbReference>
<evidence type="ECO:0000313" key="5">
    <source>
        <dbReference type="Proteomes" id="UP001589867"/>
    </source>
</evidence>
<keyword evidence="5" id="KW-1185">Reference proteome</keyword>
<dbReference type="EMBL" id="JBHLUH010000021">
    <property type="protein sequence ID" value="MFC0528788.1"/>
    <property type="molecule type" value="Genomic_DNA"/>
</dbReference>
<dbReference type="Pfam" id="PF03713">
    <property type="entry name" value="DUF305"/>
    <property type="match status" value="1"/>
</dbReference>
<evidence type="ECO:0000259" key="3">
    <source>
        <dbReference type="Pfam" id="PF03713"/>
    </source>
</evidence>
<dbReference type="PANTHER" id="PTHR36933">
    <property type="entry name" value="SLL0788 PROTEIN"/>
    <property type="match status" value="1"/>
</dbReference>